<evidence type="ECO:0000256" key="1">
    <source>
        <dbReference type="PROSITE-ProRule" id="PRU00122"/>
    </source>
</evidence>
<reference evidence="3 4" key="1">
    <citation type="submission" date="2018-11" db="EMBL/GenBank/DDBJ databases">
        <authorList>
            <consortium name="Pathogen Informatics"/>
        </authorList>
    </citation>
    <scope>NUCLEOTIDE SEQUENCE [LARGE SCALE GENOMIC DNA]</scope>
</reference>
<organism evidence="3 4">
    <name type="scientific">Dibothriocephalus latus</name>
    <name type="common">Fish tapeworm</name>
    <name type="synonym">Diphyllobothrium latum</name>
    <dbReference type="NCBI Taxonomy" id="60516"/>
    <lineage>
        <taxon>Eukaryota</taxon>
        <taxon>Metazoa</taxon>
        <taxon>Spiralia</taxon>
        <taxon>Lophotrochozoa</taxon>
        <taxon>Platyhelminthes</taxon>
        <taxon>Cestoda</taxon>
        <taxon>Eucestoda</taxon>
        <taxon>Diphyllobothriidea</taxon>
        <taxon>Diphyllobothriidae</taxon>
        <taxon>Dibothriocephalus</taxon>
    </lineage>
</organism>
<evidence type="ECO:0000313" key="4">
    <source>
        <dbReference type="Proteomes" id="UP000281553"/>
    </source>
</evidence>
<comment type="caution">
    <text evidence="1">Lacks conserved residue(s) required for the propagation of feature annotation.</text>
</comment>
<dbReference type="InterPro" id="IPR001791">
    <property type="entry name" value="Laminin_G"/>
</dbReference>
<feature type="domain" description="Laminin G" evidence="2">
    <location>
        <begin position="1"/>
        <end position="82"/>
    </location>
</feature>
<sequence length="241" mass="26974">MEAFTEGSFIQLTISDHLFLGGHPNPDHLSALIPDADHLSSYKAVLGLTGCIQMVSVNGRILRLIKDAVNATNIGNCDGHSCAAQNPVCHPSTECLPQAINVKALKKLLFDGYSYLKFMDTISPSLVMKEKFTIELTLEPGIIAKTETNNTRRILLFLRARNAGVTVYVTLSVTQNWSLELEALQFFSSRLLQAPSLQMPLFPRRQGLRKSTKLIAHSVRAITLKRWELRVFLVRLYFFDA</sequence>
<protein>
    <recommendedName>
        <fullName evidence="2">Laminin G domain-containing protein</fullName>
    </recommendedName>
</protein>
<dbReference type="AlphaFoldDB" id="A0A3P7MFZ9"/>
<dbReference type="OrthoDB" id="10014052at2759"/>
<name>A0A3P7MFZ9_DIBLA</name>
<dbReference type="EMBL" id="UYRU01077710">
    <property type="protein sequence ID" value="VDN28424.1"/>
    <property type="molecule type" value="Genomic_DNA"/>
</dbReference>
<dbReference type="Gene3D" id="2.60.120.200">
    <property type="match status" value="1"/>
</dbReference>
<keyword evidence="4" id="KW-1185">Reference proteome</keyword>
<dbReference type="SUPFAM" id="SSF49899">
    <property type="entry name" value="Concanavalin A-like lectins/glucanases"/>
    <property type="match status" value="1"/>
</dbReference>
<evidence type="ECO:0000259" key="2">
    <source>
        <dbReference type="PROSITE" id="PS50025"/>
    </source>
</evidence>
<accession>A0A3P7MFZ9</accession>
<dbReference type="Proteomes" id="UP000281553">
    <property type="component" value="Unassembled WGS sequence"/>
</dbReference>
<proteinExistence type="predicted"/>
<gene>
    <name evidence="3" type="ORF">DILT_LOCUS15170</name>
</gene>
<dbReference type="InterPro" id="IPR013320">
    <property type="entry name" value="ConA-like_dom_sf"/>
</dbReference>
<evidence type="ECO:0000313" key="3">
    <source>
        <dbReference type="EMBL" id="VDN28424.1"/>
    </source>
</evidence>
<dbReference type="PROSITE" id="PS50025">
    <property type="entry name" value="LAM_G_DOMAIN"/>
    <property type="match status" value="1"/>
</dbReference>